<accession>A0A2I2KKY1</accession>
<gene>
    <name evidence="1" type="ORF">FRACA_1340006</name>
</gene>
<organism evidence="1 2">
    <name type="scientific">Frankia canadensis</name>
    <dbReference type="NCBI Taxonomy" id="1836972"/>
    <lineage>
        <taxon>Bacteria</taxon>
        <taxon>Bacillati</taxon>
        <taxon>Actinomycetota</taxon>
        <taxon>Actinomycetes</taxon>
        <taxon>Frankiales</taxon>
        <taxon>Frankiaceae</taxon>
        <taxon>Frankia</taxon>
    </lineage>
</organism>
<evidence type="ECO:0000313" key="2">
    <source>
        <dbReference type="Proteomes" id="UP000234331"/>
    </source>
</evidence>
<sequence>MATYNFNPNGALDTAAELAFVNTQLEQSLSTLTQKVNAFITANEGQAPANYTLAQQQWNKGQVDMNAALALGKQRLEEIHNEYVLGDNRGANVFGQLI</sequence>
<dbReference type="InterPro" id="IPR036689">
    <property type="entry name" value="ESAT-6-like_sf"/>
</dbReference>
<dbReference type="RefSeq" id="WP_101830360.1">
    <property type="nucleotide sequence ID" value="NZ_FZMO01000040.1"/>
</dbReference>
<dbReference type="Gene3D" id="1.10.287.1060">
    <property type="entry name" value="ESAT-6-like"/>
    <property type="match status" value="1"/>
</dbReference>
<evidence type="ECO:0008006" key="3">
    <source>
        <dbReference type="Google" id="ProtNLM"/>
    </source>
</evidence>
<dbReference type="InterPro" id="IPR010310">
    <property type="entry name" value="T7SS_ESAT-6-like"/>
</dbReference>
<protein>
    <recommendedName>
        <fullName evidence="3">WXG100 family type VII secretion target</fullName>
    </recommendedName>
</protein>
<dbReference type="EMBL" id="FZMO01000040">
    <property type="protein sequence ID" value="SNQ46306.1"/>
    <property type="molecule type" value="Genomic_DNA"/>
</dbReference>
<evidence type="ECO:0000313" key="1">
    <source>
        <dbReference type="EMBL" id="SNQ46306.1"/>
    </source>
</evidence>
<dbReference type="OrthoDB" id="3785978at2"/>
<keyword evidence="2" id="KW-1185">Reference proteome</keyword>
<name>A0A2I2KKY1_9ACTN</name>
<dbReference type="AlphaFoldDB" id="A0A2I2KKY1"/>
<dbReference type="Pfam" id="PF06013">
    <property type="entry name" value="WXG100"/>
    <property type="match status" value="1"/>
</dbReference>
<dbReference type="SUPFAM" id="SSF140453">
    <property type="entry name" value="EsxAB dimer-like"/>
    <property type="match status" value="1"/>
</dbReference>
<proteinExistence type="predicted"/>
<dbReference type="Proteomes" id="UP000234331">
    <property type="component" value="Unassembled WGS sequence"/>
</dbReference>
<reference evidence="1 2" key="1">
    <citation type="submission" date="2017-06" db="EMBL/GenBank/DDBJ databases">
        <authorList>
            <person name="Kim H.J."/>
            <person name="Triplett B.A."/>
        </authorList>
    </citation>
    <scope>NUCLEOTIDE SEQUENCE [LARGE SCALE GENOMIC DNA]</scope>
    <source>
        <strain evidence="1">FRACA_ARgP5</strain>
    </source>
</reference>